<dbReference type="EMBL" id="AP026798">
    <property type="protein sequence ID" value="BDR52716.1"/>
    <property type="molecule type" value="Genomic_DNA"/>
</dbReference>
<proteinExistence type="predicted"/>
<organism evidence="2 3">
    <name type="scientific">Bombiscardovia nodaiensis</name>
    <dbReference type="NCBI Taxonomy" id="2932181"/>
    <lineage>
        <taxon>Bacteria</taxon>
        <taxon>Bacillati</taxon>
        <taxon>Actinomycetota</taxon>
        <taxon>Actinomycetes</taxon>
        <taxon>Bifidobacteriales</taxon>
        <taxon>Bifidobacteriaceae</taxon>
        <taxon>Bombiscardovia</taxon>
    </lineage>
</organism>
<evidence type="ECO:0000313" key="3">
    <source>
        <dbReference type="Proteomes" id="UP001321766"/>
    </source>
</evidence>
<gene>
    <name evidence="2" type="ORF">KIM372_06230</name>
</gene>
<reference evidence="2 3" key="1">
    <citation type="journal article" date="2023" name="Microbiol. Spectr.">
        <title>Symbiosis of Carpenter Bees with Uncharacterized Lactic Acid Bacteria Showing NAD Auxotrophy.</title>
        <authorList>
            <person name="Kawasaki S."/>
            <person name="Ozawa K."/>
            <person name="Mori T."/>
            <person name="Yamamoto A."/>
            <person name="Ito M."/>
            <person name="Ohkuma M."/>
            <person name="Sakamoto M."/>
            <person name="Matsutani M."/>
        </authorList>
    </citation>
    <scope>NUCLEOTIDE SEQUENCE [LARGE SCALE GENOMIC DNA]</scope>
    <source>
        <strain evidence="2 3">Kim37-2</strain>
    </source>
</reference>
<feature type="region of interest" description="Disordered" evidence="1">
    <location>
        <begin position="1"/>
        <end position="25"/>
    </location>
</feature>
<feature type="compositionally biased region" description="Basic and acidic residues" evidence="1">
    <location>
        <begin position="7"/>
        <end position="18"/>
    </location>
</feature>
<accession>A0ABM8B7S6</accession>
<dbReference type="Proteomes" id="UP001321766">
    <property type="component" value="Chromosome"/>
</dbReference>
<evidence type="ECO:0000313" key="2">
    <source>
        <dbReference type="EMBL" id="BDR52716.1"/>
    </source>
</evidence>
<keyword evidence="3" id="KW-1185">Reference proteome</keyword>
<name>A0ABM8B7S6_9BIFI</name>
<sequence length="137" mass="15835">MSSDLEDVQRQMDAERQRMSNAQTENEIYDGQIERLQKACDAVQDYFKLAKDFTGAVQHYDLGDSWRGDTRERFDSQLDQAGQDVSRYADGVLLAYRYLRDEITRLENKENDNRGLIGRASSALNNLSNWFQKLTNG</sequence>
<evidence type="ECO:0008006" key="4">
    <source>
        <dbReference type="Google" id="ProtNLM"/>
    </source>
</evidence>
<evidence type="ECO:0000256" key="1">
    <source>
        <dbReference type="SAM" id="MobiDB-lite"/>
    </source>
</evidence>
<protein>
    <recommendedName>
        <fullName evidence="4">DUF5082 domain-containing protein</fullName>
    </recommendedName>
</protein>